<evidence type="ECO:0000259" key="1">
    <source>
        <dbReference type="Pfam" id="PF14129"/>
    </source>
</evidence>
<dbReference type="Proteomes" id="UP001597460">
    <property type="component" value="Unassembled WGS sequence"/>
</dbReference>
<proteinExistence type="predicted"/>
<feature type="domain" description="DUF4296" evidence="1">
    <location>
        <begin position="35"/>
        <end position="107"/>
    </location>
</feature>
<keyword evidence="3" id="KW-1185">Reference proteome</keyword>
<accession>A0ABW5JK65</accession>
<name>A0ABW5JK65_9BACT</name>
<organism evidence="2 3">
    <name type="scientific">Gracilimonas halophila</name>
    <dbReference type="NCBI Taxonomy" id="1834464"/>
    <lineage>
        <taxon>Bacteria</taxon>
        <taxon>Pseudomonadati</taxon>
        <taxon>Balneolota</taxon>
        <taxon>Balneolia</taxon>
        <taxon>Balneolales</taxon>
        <taxon>Balneolaceae</taxon>
        <taxon>Gracilimonas</taxon>
    </lineage>
</organism>
<dbReference type="EMBL" id="JBHULI010000024">
    <property type="protein sequence ID" value="MFD2532793.1"/>
    <property type="molecule type" value="Genomic_DNA"/>
</dbReference>
<reference evidence="3" key="1">
    <citation type="journal article" date="2019" name="Int. J. Syst. Evol. Microbiol.">
        <title>The Global Catalogue of Microorganisms (GCM) 10K type strain sequencing project: providing services to taxonomists for standard genome sequencing and annotation.</title>
        <authorList>
            <consortium name="The Broad Institute Genomics Platform"/>
            <consortium name="The Broad Institute Genome Sequencing Center for Infectious Disease"/>
            <person name="Wu L."/>
            <person name="Ma J."/>
        </authorList>
    </citation>
    <scope>NUCLEOTIDE SEQUENCE [LARGE SCALE GENOMIC DNA]</scope>
    <source>
        <strain evidence="3">KCTC 52042</strain>
    </source>
</reference>
<dbReference type="Pfam" id="PF14129">
    <property type="entry name" value="DUF4296"/>
    <property type="match status" value="1"/>
</dbReference>
<evidence type="ECO:0000313" key="2">
    <source>
        <dbReference type="EMBL" id="MFD2532793.1"/>
    </source>
</evidence>
<protein>
    <submittedName>
        <fullName evidence="2">DUF4296 domain-containing protein</fullName>
    </submittedName>
</protein>
<gene>
    <name evidence="2" type="ORF">ACFSVN_10080</name>
</gene>
<sequence length="145" mass="16644">MAKVLSKRNLAKGILFGLVFFISYSCVGPEEIPKPKNLLPEDTYIDLLVEVQHVITYKNAYPDSVNSDSLTSLVYDKYQVTEEEFLSSHEYYQKQVKEQVERIDEALLRLRAEDEQLKAHMDSVLKANTRRDSIARADSSRISAE</sequence>
<dbReference type="RefSeq" id="WP_390301873.1">
    <property type="nucleotide sequence ID" value="NZ_JBHULI010000024.1"/>
</dbReference>
<evidence type="ECO:0000313" key="3">
    <source>
        <dbReference type="Proteomes" id="UP001597460"/>
    </source>
</evidence>
<comment type="caution">
    <text evidence="2">The sequence shown here is derived from an EMBL/GenBank/DDBJ whole genome shotgun (WGS) entry which is preliminary data.</text>
</comment>
<dbReference type="PROSITE" id="PS51257">
    <property type="entry name" value="PROKAR_LIPOPROTEIN"/>
    <property type="match status" value="1"/>
</dbReference>
<dbReference type="InterPro" id="IPR025381">
    <property type="entry name" value="DUF4296"/>
</dbReference>